<dbReference type="GO" id="GO:0006950">
    <property type="term" value="P:response to stress"/>
    <property type="evidence" value="ECO:0007669"/>
    <property type="project" value="TreeGrafter"/>
</dbReference>
<dbReference type="CDD" id="cd00090">
    <property type="entry name" value="HTH_ARSR"/>
    <property type="match status" value="1"/>
</dbReference>
<dbReference type="InterPro" id="IPR036390">
    <property type="entry name" value="WH_DNA-bd_sf"/>
</dbReference>
<dbReference type="RefSeq" id="WP_084132412.1">
    <property type="nucleotide sequence ID" value="NZ_AP023354.1"/>
</dbReference>
<dbReference type="AlphaFoldDB" id="A0A810L3B6"/>
<evidence type="ECO:0000313" key="2">
    <source>
        <dbReference type="EMBL" id="BCJ28881.1"/>
    </source>
</evidence>
<evidence type="ECO:0000259" key="1">
    <source>
        <dbReference type="PROSITE" id="PS50995"/>
    </source>
</evidence>
<feature type="domain" description="HTH marR-type" evidence="1">
    <location>
        <begin position="9"/>
        <end position="146"/>
    </location>
</feature>
<dbReference type="PANTHER" id="PTHR33164">
    <property type="entry name" value="TRANSCRIPTIONAL REGULATOR, MARR FAMILY"/>
    <property type="match status" value="1"/>
</dbReference>
<dbReference type="PROSITE" id="PS50995">
    <property type="entry name" value="HTH_MARR_2"/>
    <property type="match status" value="1"/>
</dbReference>
<dbReference type="InterPro" id="IPR036388">
    <property type="entry name" value="WH-like_DNA-bd_sf"/>
</dbReference>
<organism evidence="2 3">
    <name type="scientific">Actinocatenispora sera</name>
    <dbReference type="NCBI Taxonomy" id="390989"/>
    <lineage>
        <taxon>Bacteria</taxon>
        <taxon>Bacillati</taxon>
        <taxon>Actinomycetota</taxon>
        <taxon>Actinomycetes</taxon>
        <taxon>Micromonosporales</taxon>
        <taxon>Micromonosporaceae</taxon>
        <taxon>Actinocatenispora</taxon>
    </lineage>
</organism>
<dbReference type="KEGG" id="aser:Asera_29890"/>
<dbReference type="SMART" id="SM00418">
    <property type="entry name" value="HTH_ARSR"/>
    <property type="match status" value="2"/>
</dbReference>
<name>A0A810L3B6_9ACTN</name>
<dbReference type="GO" id="GO:0003700">
    <property type="term" value="F:DNA-binding transcription factor activity"/>
    <property type="evidence" value="ECO:0007669"/>
    <property type="project" value="InterPro"/>
</dbReference>
<reference evidence="2" key="1">
    <citation type="submission" date="2020-08" db="EMBL/GenBank/DDBJ databases">
        <title>Whole genome shotgun sequence of Actinocatenispora sera NBRC 101916.</title>
        <authorList>
            <person name="Komaki H."/>
            <person name="Tamura T."/>
        </authorList>
    </citation>
    <scope>NUCLEOTIDE SEQUENCE</scope>
    <source>
        <strain evidence="2">NBRC 101916</strain>
    </source>
</reference>
<dbReference type="OrthoDB" id="7945987at2"/>
<dbReference type="Pfam" id="PF12802">
    <property type="entry name" value="MarR_2"/>
    <property type="match status" value="1"/>
</dbReference>
<proteinExistence type="predicted"/>
<dbReference type="Proteomes" id="UP000680750">
    <property type="component" value="Chromosome"/>
</dbReference>
<dbReference type="SMART" id="SM00347">
    <property type="entry name" value="HTH_MARR"/>
    <property type="match status" value="1"/>
</dbReference>
<dbReference type="InterPro" id="IPR000835">
    <property type="entry name" value="HTH_MarR-typ"/>
</dbReference>
<accession>A0A810L3B6</accession>
<dbReference type="Pfam" id="PF12840">
    <property type="entry name" value="HTH_20"/>
    <property type="match status" value="1"/>
</dbReference>
<dbReference type="InterPro" id="IPR011991">
    <property type="entry name" value="ArsR-like_HTH"/>
</dbReference>
<sequence length="359" mass="40612">MSTRSGLDVDDATRQMLLLMPRLVGRAKKLAVPPSLASFGLAPRHLTLLALLLLDGPMTVRVLADRLEVAPTTVSLMVADLSRQGILRRNEDDTDRRRVIVDIDSGHRRDIDAWLSGSANAWRDALEPLTAAERELVVSTLKRYEEGVERTLSKEQLRRVPDDDIDHSVPKRTLRDPRELRAMAHPVRIRIMDELFIAGSLTASQLADRIGESPANCSWHLRQLAKYGYVEEAGGGTGRQRPWRPVIESRSWGDRSEGELAAAGAAMADLMYRHEFAEHEEYRHRQDSEPADWYDAAYWSQSFAWLTAAELTELKETIIGLVLRYAERFTDPATRPADARAVRLVSWGFPARPWSEDRK</sequence>
<dbReference type="InterPro" id="IPR039422">
    <property type="entry name" value="MarR/SlyA-like"/>
</dbReference>
<dbReference type="EMBL" id="AP023354">
    <property type="protein sequence ID" value="BCJ28881.1"/>
    <property type="molecule type" value="Genomic_DNA"/>
</dbReference>
<dbReference type="PANTHER" id="PTHR33164:SF43">
    <property type="entry name" value="HTH-TYPE TRANSCRIPTIONAL REPRESSOR YETL"/>
    <property type="match status" value="1"/>
</dbReference>
<dbReference type="Gene3D" id="1.10.10.10">
    <property type="entry name" value="Winged helix-like DNA-binding domain superfamily/Winged helix DNA-binding domain"/>
    <property type="match status" value="2"/>
</dbReference>
<evidence type="ECO:0000313" key="3">
    <source>
        <dbReference type="Proteomes" id="UP000680750"/>
    </source>
</evidence>
<keyword evidence="3" id="KW-1185">Reference proteome</keyword>
<dbReference type="InterPro" id="IPR001845">
    <property type="entry name" value="HTH_ArsR_DNA-bd_dom"/>
</dbReference>
<dbReference type="SUPFAM" id="SSF46785">
    <property type="entry name" value="Winged helix' DNA-binding domain"/>
    <property type="match status" value="2"/>
</dbReference>
<gene>
    <name evidence="2" type="ORF">Asera_29890</name>
</gene>
<protein>
    <recommendedName>
        <fullName evidence="1">HTH marR-type domain-containing protein</fullName>
    </recommendedName>
</protein>